<evidence type="ECO:0000256" key="4">
    <source>
        <dbReference type="ARBA" id="ARBA00022741"/>
    </source>
</evidence>
<reference evidence="9 10" key="1">
    <citation type="submission" date="2024-10" db="EMBL/GenBank/DDBJ databases">
        <title>The Natural Products Discovery Center: Release of the First 8490 Sequenced Strains for Exploring Actinobacteria Biosynthetic Diversity.</title>
        <authorList>
            <person name="Kalkreuter E."/>
            <person name="Kautsar S.A."/>
            <person name="Yang D."/>
            <person name="Bader C.D."/>
            <person name="Teijaro C.N."/>
            <person name="Fluegel L."/>
            <person name="Davis C.M."/>
            <person name="Simpson J.R."/>
            <person name="Lauterbach L."/>
            <person name="Steele A.D."/>
            <person name="Gui C."/>
            <person name="Meng S."/>
            <person name="Li G."/>
            <person name="Viehrig K."/>
            <person name="Ye F."/>
            <person name="Su P."/>
            <person name="Kiefer A.F."/>
            <person name="Nichols A."/>
            <person name="Cepeda A.J."/>
            <person name="Yan W."/>
            <person name="Fan B."/>
            <person name="Jiang Y."/>
            <person name="Adhikari A."/>
            <person name="Zheng C.-J."/>
            <person name="Schuster L."/>
            <person name="Cowan T.M."/>
            <person name="Smanski M.J."/>
            <person name="Chevrette M.G."/>
            <person name="De Carvalho L.P.S."/>
            <person name="Shen B."/>
        </authorList>
    </citation>
    <scope>NUCLEOTIDE SEQUENCE [LARGE SCALE GENOMIC DNA]</scope>
    <source>
        <strain evidence="9 10">NPDC000087</strain>
    </source>
</reference>
<evidence type="ECO:0000256" key="1">
    <source>
        <dbReference type="ARBA" id="ARBA00012513"/>
    </source>
</evidence>
<dbReference type="SUPFAM" id="SSF56112">
    <property type="entry name" value="Protein kinase-like (PK-like)"/>
    <property type="match status" value="1"/>
</dbReference>
<dbReference type="PANTHER" id="PTHR43289:SF6">
    <property type="entry name" value="SERINE_THREONINE-PROTEIN KINASE NEKL-3"/>
    <property type="match status" value="1"/>
</dbReference>
<evidence type="ECO:0000313" key="10">
    <source>
        <dbReference type="Proteomes" id="UP001602245"/>
    </source>
</evidence>
<dbReference type="InterPro" id="IPR000719">
    <property type="entry name" value="Prot_kinase_dom"/>
</dbReference>
<dbReference type="PROSITE" id="PS50011">
    <property type="entry name" value="PROTEIN_KINASE_DOM"/>
    <property type="match status" value="1"/>
</dbReference>
<protein>
    <recommendedName>
        <fullName evidence="1">non-specific serine/threonine protein kinase</fullName>
        <ecNumber evidence="1">2.7.11.1</ecNumber>
    </recommendedName>
</protein>
<evidence type="ECO:0000256" key="6">
    <source>
        <dbReference type="ARBA" id="ARBA00022840"/>
    </source>
</evidence>
<dbReference type="EMBL" id="JBIAZU010000003">
    <property type="protein sequence ID" value="MFF5291920.1"/>
    <property type="molecule type" value="Genomic_DNA"/>
</dbReference>
<keyword evidence="2" id="KW-0723">Serine/threonine-protein kinase</keyword>
<dbReference type="Gene3D" id="1.10.510.10">
    <property type="entry name" value="Transferase(Phosphotransferase) domain 1"/>
    <property type="match status" value="1"/>
</dbReference>
<dbReference type="EC" id="2.7.11.1" evidence="1"/>
<evidence type="ECO:0000313" key="9">
    <source>
        <dbReference type="EMBL" id="MFF5291920.1"/>
    </source>
</evidence>
<name>A0ABW6WF42_9ACTN</name>
<keyword evidence="10" id="KW-1185">Reference proteome</keyword>
<feature type="region of interest" description="Disordered" evidence="7">
    <location>
        <begin position="470"/>
        <end position="509"/>
    </location>
</feature>
<dbReference type="Proteomes" id="UP001602245">
    <property type="component" value="Unassembled WGS sequence"/>
</dbReference>
<keyword evidence="5" id="KW-0418">Kinase</keyword>
<feature type="domain" description="Protein kinase" evidence="8">
    <location>
        <begin position="533"/>
        <end position="797"/>
    </location>
</feature>
<sequence>MTESAITVDDGQPALIVRYGQLLGDEIPQAQRAGQLADILVELVTGIGLTARRAAPVLGPHPAVALHVNGVPYLVVVSWSPDQATPAQILDLQRAAARPGVRLVLVSISGFTEPQLSHAEDEPVVILMDRFHIEAMLCGLASVDGIFGQASDRALFDRAGYTDLTDLLVDTGRPTPAGFVTPDRLPAPGDMCVQAADGARVRHLFSGVAGWIEPLGLAITEDGRLLVTTAAGIVEVDGKRGTTDWLLPLDGCRGDPLPCGDGSVLTLCGPAVVAWKDGKLTPIAGDLSDARSLLAGPGADPWVLSGYGASFGVGTGTLALTRLGRRAGQQQKRHIVFGADVLTAGWLGDLRFFLAAAGHSAVIDLARSTRVQREDWIESPHHSPGHLLVTGPSEVTTASPDSRGVDATLYRTDLATGASELVAEIASNKVRGLAWQGADSPMLMLGDVRGNDVTTPHPVIVAIDRQISAATSSHPVQPRNQTPVDPVRERSAATSKDAAPMSDPHEPAVIDHPIVDRFDPVRIAARGLRSDYRLGPRPLARGGQATVFGAVHKPTGTPVAFKKVNFQGPDQLARMGREVDAAQMFGGNPHVMPVLDFSPSYEWIVMPLADDTAQTRSAELADSDRLRRLVTAICTALREPHKHGWIHRDLKPDNILRLDDRWTVADWGLGRRPRGQTTDPKRTQVGGPFGTEGFAAPELGADAHSVGPQADIYSIGQIAGWALTGNWPQANVALLPLTGPWRTIVKAATDFNPARRPGTVDELLALIAQELDEPPDIPVNQGKALLAAAAGGDATALTQLIRLAVRSHADYELYLDVLVDLDEEQTRTAVSADPSATRDVVRAVRDLHTGGQITLEYDDVDRLVTWLLVIAQQAEILEEWDLLEDTAEAILYLDLWDRWNVQNDIKRWITYRTGQAASIVAGALRRNPEVLQHFASLASNTRVDHRVRTAIRKS</sequence>
<dbReference type="Pfam" id="PF00069">
    <property type="entry name" value="Pkinase"/>
    <property type="match status" value="1"/>
</dbReference>
<evidence type="ECO:0000256" key="3">
    <source>
        <dbReference type="ARBA" id="ARBA00022679"/>
    </source>
</evidence>
<evidence type="ECO:0000256" key="7">
    <source>
        <dbReference type="SAM" id="MobiDB-lite"/>
    </source>
</evidence>
<dbReference type="SMART" id="SM00220">
    <property type="entry name" value="S_TKc"/>
    <property type="match status" value="1"/>
</dbReference>
<evidence type="ECO:0000259" key="8">
    <source>
        <dbReference type="PROSITE" id="PS50011"/>
    </source>
</evidence>
<comment type="caution">
    <text evidence="9">The sequence shown here is derived from an EMBL/GenBank/DDBJ whole genome shotgun (WGS) entry which is preliminary data.</text>
</comment>
<proteinExistence type="predicted"/>
<organism evidence="9 10">
    <name type="scientific">Paractinoplanes globisporus</name>
    <dbReference type="NCBI Taxonomy" id="113565"/>
    <lineage>
        <taxon>Bacteria</taxon>
        <taxon>Bacillati</taxon>
        <taxon>Actinomycetota</taxon>
        <taxon>Actinomycetes</taxon>
        <taxon>Micromonosporales</taxon>
        <taxon>Micromonosporaceae</taxon>
        <taxon>Paractinoplanes</taxon>
    </lineage>
</organism>
<dbReference type="InterPro" id="IPR011009">
    <property type="entry name" value="Kinase-like_dom_sf"/>
</dbReference>
<dbReference type="PANTHER" id="PTHR43289">
    <property type="entry name" value="MITOGEN-ACTIVATED PROTEIN KINASE KINASE KINASE 20-RELATED"/>
    <property type="match status" value="1"/>
</dbReference>
<accession>A0ABW6WF42</accession>
<dbReference type="RefSeq" id="WP_051115247.1">
    <property type="nucleotide sequence ID" value="NZ_JBIAZU010000003.1"/>
</dbReference>
<evidence type="ECO:0000256" key="2">
    <source>
        <dbReference type="ARBA" id="ARBA00022527"/>
    </source>
</evidence>
<keyword evidence="4" id="KW-0547">Nucleotide-binding</keyword>
<keyword evidence="3" id="KW-0808">Transferase</keyword>
<keyword evidence="6" id="KW-0067">ATP-binding</keyword>
<feature type="compositionally biased region" description="Polar residues" evidence="7">
    <location>
        <begin position="470"/>
        <end position="483"/>
    </location>
</feature>
<evidence type="ECO:0000256" key="5">
    <source>
        <dbReference type="ARBA" id="ARBA00022777"/>
    </source>
</evidence>
<gene>
    <name evidence="9" type="ORF">ACFY35_20965</name>
</gene>